<gene>
    <name evidence="2" type="ORF">QBC33DRAFT_564417</name>
</gene>
<reference evidence="2" key="1">
    <citation type="submission" date="2023-06" db="EMBL/GenBank/DDBJ databases">
        <title>Genome-scale phylogeny and comparative genomics of the fungal order Sordariales.</title>
        <authorList>
            <consortium name="Lawrence Berkeley National Laboratory"/>
            <person name="Hensen N."/>
            <person name="Bonometti L."/>
            <person name="Westerberg I."/>
            <person name="Brannstrom I.O."/>
            <person name="Guillou S."/>
            <person name="Cros-Aarteil S."/>
            <person name="Calhoun S."/>
            <person name="Haridas S."/>
            <person name="Kuo A."/>
            <person name="Mondo S."/>
            <person name="Pangilinan J."/>
            <person name="Riley R."/>
            <person name="Labutti K."/>
            <person name="Andreopoulos B."/>
            <person name="Lipzen A."/>
            <person name="Chen C."/>
            <person name="Yanf M."/>
            <person name="Daum C."/>
            <person name="Ng V."/>
            <person name="Clum A."/>
            <person name="Steindorff A."/>
            <person name="Ohm R."/>
            <person name="Martin F."/>
            <person name="Silar P."/>
            <person name="Natvig D."/>
            <person name="Lalanne C."/>
            <person name="Gautier V."/>
            <person name="Ament-Velasquez S.L."/>
            <person name="Kruys A."/>
            <person name="Hutchinson M.I."/>
            <person name="Powell A.J."/>
            <person name="Barry K."/>
            <person name="Miller A.N."/>
            <person name="Grigoriev I.V."/>
            <person name="Debuchy R."/>
            <person name="Gladieux P."/>
            <person name="Thoren M.H."/>
            <person name="Johannesson H."/>
        </authorList>
    </citation>
    <scope>NUCLEOTIDE SEQUENCE</scope>
    <source>
        <strain evidence="2">8032-3</strain>
    </source>
</reference>
<comment type="caution">
    <text evidence="2">The sequence shown here is derived from an EMBL/GenBank/DDBJ whole genome shotgun (WGS) entry which is preliminary data.</text>
</comment>
<keyword evidence="3" id="KW-1185">Reference proteome</keyword>
<dbReference type="EMBL" id="MU839050">
    <property type="protein sequence ID" value="KAK1761823.1"/>
    <property type="molecule type" value="Genomic_DNA"/>
</dbReference>
<dbReference type="GeneID" id="85313568"/>
<keyword evidence="1" id="KW-0812">Transmembrane</keyword>
<name>A0AAJ0BR13_9PEZI</name>
<keyword evidence="1" id="KW-1133">Transmembrane helix</keyword>
<evidence type="ECO:0000313" key="3">
    <source>
        <dbReference type="Proteomes" id="UP001244011"/>
    </source>
</evidence>
<protein>
    <submittedName>
        <fullName evidence="2">Uncharacterized protein</fullName>
    </submittedName>
</protein>
<dbReference type="AlphaFoldDB" id="A0AAJ0BR13"/>
<feature type="transmembrane region" description="Helical" evidence="1">
    <location>
        <begin position="46"/>
        <end position="65"/>
    </location>
</feature>
<sequence>MYLYMLPTECLKEEEGCLAEVDFRKYGGSSAGGGGGDFGGGGFGDLLAMAAAAAAALVAGCLLALDTAAVTEEVVMEA</sequence>
<keyword evidence="1" id="KW-0472">Membrane</keyword>
<accession>A0AAJ0BR13</accession>
<dbReference type="Proteomes" id="UP001244011">
    <property type="component" value="Unassembled WGS sequence"/>
</dbReference>
<dbReference type="RefSeq" id="XP_060278036.1">
    <property type="nucleotide sequence ID" value="XM_060430381.1"/>
</dbReference>
<proteinExistence type="predicted"/>
<evidence type="ECO:0000256" key="1">
    <source>
        <dbReference type="SAM" id="Phobius"/>
    </source>
</evidence>
<evidence type="ECO:0000313" key="2">
    <source>
        <dbReference type="EMBL" id="KAK1761823.1"/>
    </source>
</evidence>
<organism evidence="2 3">
    <name type="scientific">Phialemonium atrogriseum</name>
    <dbReference type="NCBI Taxonomy" id="1093897"/>
    <lineage>
        <taxon>Eukaryota</taxon>
        <taxon>Fungi</taxon>
        <taxon>Dikarya</taxon>
        <taxon>Ascomycota</taxon>
        <taxon>Pezizomycotina</taxon>
        <taxon>Sordariomycetes</taxon>
        <taxon>Sordariomycetidae</taxon>
        <taxon>Cephalothecales</taxon>
        <taxon>Cephalothecaceae</taxon>
        <taxon>Phialemonium</taxon>
    </lineage>
</organism>